<reference evidence="1 2" key="1">
    <citation type="submission" date="2024-11" db="EMBL/GenBank/DDBJ databases">
        <title>Chromosome-level genome assembly of the freshwater bivalve Anodonta woodiana.</title>
        <authorList>
            <person name="Chen X."/>
        </authorList>
    </citation>
    <scope>NUCLEOTIDE SEQUENCE [LARGE SCALE GENOMIC DNA]</scope>
    <source>
        <strain evidence="1">MN2024</strain>
        <tissue evidence="1">Gills</tissue>
    </source>
</reference>
<evidence type="ECO:0000313" key="2">
    <source>
        <dbReference type="Proteomes" id="UP001634394"/>
    </source>
</evidence>
<dbReference type="EMBL" id="JBJQND010000002">
    <property type="protein sequence ID" value="KAL3887094.1"/>
    <property type="molecule type" value="Genomic_DNA"/>
</dbReference>
<accession>A0ABD3XLH3</accession>
<protein>
    <submittedName>
        <fullName evidence="1">Uncharacterized protein</fullName>
    </submittedName>
</protein>
<comment type="caution">
    <text evidence="1">The sequence shown here is derived from an EMBL/GenBank/DDBJ whole genome shotgun (WGS) entry which is preliminary data.</text>
</comment>
<keyword evidence="2" id="KW-1185">Reference proteome</keyword>
<proteinExistence type="predicted"/>
<gene>
    <name evidence="1" type="ORF">ACJMK2_027050</name>
</gene>
<dbReference type="AlphaFoldDB" id="A0ABD3XLH3"/>
<organism evidence="1 2">
    <name type="scientific">Sinanodonta woodiana</name>
    <name type="common">Chinese pond mussel</name>
    <name type="synonym">Anodonta woodiana</name>
    <dbReference type="NCBI Taxonomy" id="1069815"/>
    <lineage>
        <taxon>Eukaryota</taxon>
        <taxon>Metazoa</taxon>
        <taxon>Spiralia</taxon>
        <taxon>Lophotrochozoa</taxon>
        <taxon>Mollusca</taxon>
        <taxon>Bivalvia</taxon>
        <taxon>Autobranchia</taxon>
        <taxon>Heteroconchia</taxon>
        <taxon>Palaeoheterodonta</taxon>
        <taxon>Unionida</taxon>
        <taxon>Unionoidea</taxon>
        <taxon>Unionidae</taxon>
        <taxon>Unioninae</taxon>
        <taxon>Sinanodonta</taxon>
    </lineage>
</organism>
<evidence type="ECO:0000313" key="1">
    <source>
        <dbReference type="EMBL" id="KAL3887094.1"/>
    </source>
</evidence>
<name>A0ABD3XLH3_SINWO</name>
<dbReference type="Proteomes" id="UP001634394">
    <property type="component" value="Unassembled WGS sequence"/>
</dbReference>
<sequence length="80" mass="8846">MHPTSDNVLSLQGTHVLKLQAGREAGTYYACTTGPALRCARSSDPKSEEYSQSYESRRVRTFTATRSIETNEFIAFAILG</sequence>